<feature type="signal peptide" evidence="1">
    <location>
        <begin position="1"/>
        <end position="24"/>
    </location>
</feature>
<accession>A0AA35JQL9</accession>
<gene>
    <name evidence="2" type="ORF">PODLI_1B017846</name>
</gene>
<dbReference type="EMBL" id="OX395126">
    <property type="protein sequence ID" value="CAI5762958.1"/>
    <property type="molecule type" value="Genomic_DNA"/>
</dbReference>
<feature type="chain" id="PRO_5041404855" evidence="1">
    <location>
        <begin position="25"/>
        <end position="187"/>
    </location>
</feature>
<keyword evidence="1" id="KW-0732">Signal</keyword>
<organism evidence="2 3">
    <name type="scientific">Podarcis lilfordi</name>
    <name type="common">Lilford's wall lizard</name>
    <dbReference type="NCBI Taxonomy" id="74358"/>
    <lineage>
        <taxon>Eukaryota</taxon>
        <taxon>Metazoa</taxon>
        <taxon>Chordata</taxon>
        <taxon>Craniata</taxon>
        <taxon>Vertebrata</taxon>
        <taxon>Euteleostomi</taxon>
        <taxon>Lepidosauria</taxon>
        <taxon>Squamata</taxon>
        <taxon>Bifurcata</taxon>
        <taxon>Unidentata</taxon>
        <taxon>Episquamata</taxon>
        <taxon>Laterata</taxon>
        <taxon>Lacertibaenia</taxon>
        <taxon>Lacertidae</taxon>
        <taxon>Podarcis</taxon>
    </lineage>
</organism>
<protein>
    <submittedName>
        <fullName evidence="2">Uncharacterized protein</fullName>
    </submittedName>
</protein>
<sequence length="187" mass="21259">MRQRQHTFVSVVSLMTVLCSLSQGCPTEAGPTCAEELPNAISIISRLKKCLRDLYKTLVDDGYGGRELRGPVCLLRNNGIVAQPTDLGTIDTRLCQYTKCFQHYAGIIRPIGRLRPNIHRQTEYCQKYLNQLENTVKKMKLLPTAPCSADSCRISWTFTDQWDELTKGTRLAQELLEYLEHLKFSCS</sequence>
<dbReference type="Proteomes" id="UP001178461">
    <property type="component" value="Chromosome 1"/>
</dbReference>
<dbReference type="AlphaFoldDB" id="A0AA35JQL9"/>
<reference evidence="2" key="1">
    <citation type="submission" date="2022-12" db="EMBL/GenBank/DDBJ databases">
        <authorList>
            <person name="Alioto T."/>
            <person name="Alioto T."/>
            <person name="Gomez Garrido J."/>
        </authorList>
    </citation>
    <scope>NUCLEOTIDE SEQUENCE</scope>
</reference>
<evidence type="ECO:0000313" key="2">
    <source>
        <dbReference type="EMBL" id="CAI5762958.1"/>
    </source>
</evidence>
<evidence type="ECO:0000313" key="3">
    <source>
        <dbReference type="Proteomes" id="UP001178461"/>
    </source>
</evidence>
<evidence type="ECO:0000256" key="1">
    <source>
        <dbReference type="SAM" id="SignalP"/>
    </source>
</evidence>
<keyword evidence="3" id="KW-1185">Reference proteome</keyword>
<proteinExistence type="predicted"/>
<name>A0AA35JQL9_9SAUR</name>